<gene>
    <name evidence="2" type="ORF">THAOC_07317</name>
</gene>
<dbReference type="AlphaFoldDB" id="K0T289"/>
<dbReference type="eggNOG" id="KOG1549">
    <property type="taxonomic scope" value="Eukaryota"/>
</dbReference>
<accession>K0T289</accession>
<dbReference type="SUPFAM" id="SSF53383">
    <property type="entry name" value="PLP-dependent transferases"/>
    <property type="match status" value="1"/>
</dbReference>
<dbReference type="Proteomes" id="UP000266841">
    <property type="component" value="Unassembled WGS sequence"/>
</dbReference>
<name>K0T289_THAOC</name>
<organism evidence="2 3">
    <name type="scientific">Thalassiosira oceanica</name>
    <name type="common">Marine diatom</name>
    <dbReference type="NCBI Taxonomy" id="159749"/>
    <lineage>
        <taxon>Eukaryota</taxon>
        <taxon>Sar</taxon>
        <taxon>Stramenopiles</taxon>
        <taxon>Ochrophyta</taxon>
        <taxon>Bacillariophyta</taxon>
        <taxon>Coscinodiscophyceae</taxon>
        <taxon>Thalassiosirophycidae</taxon>
        <taxon>Thalassiosirales</taxon>
        <taxon>Thalassiosiraceae</taxon>
        <taxon>Thalassiosira</taxon>
    </lineage>
</organism>
<evidence type="ECO:0000313" key="2">
    <source>
        <dbReference type="EMBL" id="EJK71264.1"/>
    </source>
</evidence>
<evidence type="ECO:0000313" key="3">
    <source>
        <dbReference type="Proteomes" id="UP000266841"/>
    </source>
</evidence>
<dbReference type="PANTHER" id="PTHR43092:SF2">
    <property type="entry name" value="HERCYNYLCYSTEINE SULFOXIDE LYASE"/>
    <property type="match status" value="1"/>
</dbReference>
<comment type="caution">
    <text evidence="2">The sequence shown here is derived from an EMBL/GenBank/DDBJ whole genome shotgun (WGS) entry which is preliminary data.</text>
</comment>
<evidence type="ECO:0008006" key="4">
    <source>
        <dbReference type="Google" id="ProtNLM"/>
    </source>
</evidence>
<evidence type="ECO:0000256" key="1">
    <source>
        <dbReference type="ARBA" id="ARBA00022898"/>
    </source>
</evidence>
<protein>
    <recommendedName>
        <fullName evidence="4">Aminotransferase class V domain-containing protein</fullName>
    </recommendedName>
</protein>
<dbReference type="OrthoDB" id="5978656at2759"/>
<proteinExistence type="predicted"/>
<dbReference type="InterPro" id="IPR015424">
    <property type="entry name" value="PyrdxlP-dep_Trfase"/>
</dbReference>
<dbReference type="PANTHER" id="PTHR43092">
    <property type="entry name" value="L-CYSTEINE DESULFHYDRASE"/>
    <property type="match status" value="1"/>
</dbReference>
<dbReference type="EMBL" id="AGNL01007451">
    <property type="protein sequence ID" value="EJK71264.1"/>
    <property type="molecule type" value="Genomic_DNA"/>
</dbReference>
<keyword evidence="1" id="KW-0663">Pyridoxal phosphate</keyword>
<keyword evidence="3" id="KW-1185">Reference proteome</keyword>
<sequence length="195" mass="21907">MFSADPTIRDSILKQPAVISHGVDGGFLSRFIWSVAIFRLNLKVLKPLTYFFIASRDGTRDYASQLTLSCIADHWHRIGVDNVRNAMKCGLREGVDILAAQWHPESVDDVTLVPGGISAPMMTLVRLPDSISGAWNNRKTSTDAKQIQDFLYRQHIEVPIKCVRGVLYARVSCHLYNCGEEFDRLARALTAMNKQ</sequence>
<reference evidence="2 3" key="1">
    <citation type="journal article" date="2012" name="Genome Biol.">
        <title>Genome and low-iron response of an oceanic diatom adapted to chronic iron limitation.</title>
        <authorList>
            <person name="Lommer M."/>
            <person name="Specht M."/>
            <person name="Roy A.S."/>
            <person name="Kraemer L."/>
            <person name="Andreson R."/>
            <person name="Gutowska M.A."/>
            <person name="Wolf J."/>
            <person name="Bergner S.V."/>
            <person name="Schilhabel M.B."/>
            <person name="Klostermeier U.C."/>
            <person name="Beiko R.G."/>
            <person name="Rosenstiel P."/>
            <person name="Hippler M."/>
            <person name="Laroche J."/>
        </authorList>
    </citation>
    <scope>NUCLEOTIDE SEQUENCE [LARGE SCALE GENOMIC DNA]</scope>
    <source>
        <strain evidence="2 3">CCMP1005</strain>
    </source>
</reference>